<gene>
    <name evidence="2" type="ORF">KPL78_21960</name>
</gene>
<evidence type="ECO:0000259" key="1">
    <source>
        <dbReference type="Pfam" id="PF13521"/>
    </source>
</evidence>
<dbReference type="RefSeq" id="WP_219765110.1">
    <property type="nucleotide sequence ID" value="NZ_JAHYBZ010000008.1"/>
</dbReference>
<comment type="caution">
    <text evidence="2">The sequence shown here is derived from an EMBL/GenBank/DDBJ whole genome shotgun (WGS) entry which is preliminary data.</text>
</comment>
<dbReference type="InterPro" id="IPR027417">
    <property type="entry name" value="P-loop_NTPase"/>
</dbReference>
<dbReference type="Gene3D" id="3.40.50.300">
    <property type="entry name" value="P-loop containing nucleotide triphosphate hydrolases"/>
    <property type="match status" value="1"/>
</dbReference>
<name>A0ABS7AE08_9PROT</name>
<dbReference type="SUPFAM" id="SSF52540">
    <property type="entry name" value="P-loop containing nucleoside triphosphate hydrolases"/>
    <property type="match status" value="1"/>
</dbReference>
<dbReference type="InterPro" id="IPR038727">
    <property type="entry name" value="NadR/Ttd14_AAA_dom"/>
</dbReference>
<evidence type="ECO:0000313" key="3">
    <source>
        <dbReference type="Proteomes" id="UP001196565"/>
    </source>
</evidence>
<keyword evidence="3" id="KW-1185">Reference proteome</keyword>
<organism evidence="2 3">
    <name type="scientific">Roseomonas alba</name>
    <dbReference type="NCBI Taxonomy" id="2846776"/>
    <lineage>
        <taxon>Bacteria</taxon>
        <taxon>Pseudomonadati</taxon>
        <taxon>Pseudomonadota</taxon>
        <taxon>Alphaproteobacteria</taxon>
        <taxon>Acetobacterales</taxon>
        <taxon>Roseomonadaceae</taxon>
        <taxon>Roseomonas</taxon>
    </lineage>
</organism>
<proteinExistence type="predicted"/>
<feature type="domain" description="NadR/Ttd14 AAA" evidence="1">
    <location>
        <begin position="10"/>
        <end position="172"/>
    </location>
</feature>
<dbReference type="CDD" id="cd01120">
    <property type="entry name" value="RecA-like_superfamily"/>
    <property type="match status" value="1"/>
</dbReference>
<protein>
    <submittedName>
        <fullName evidence="2">AAA family ATPase</fullName>
    </submittedName>
</protein>
<reference evidence="2 3" key="1">
    <citation type="submission" date="2021-07" db="EMBL/GenBank/DDBJ databases">
        <authorList>
            <person name="So Y."/>
        </authorList>
    </citation>
    <scope>NUCLEOTIDE SEQUENCE [LARGE SCALE GENOMIC DNA]</scope>
    <source>
        <strain evidence="2 3">HJA6</strain>
    </source>
</reference>
<dbReference type="Pfam" id="PF13521">
    <property type="entry name" value="AAA_28"/>
    <property type="match status" value="1"/>
</dbReference>
<accession>A0ABS7AE08</accession>
<dbReference type="Proteomes" id="UP001196565">
    <property type="component" value="Unassembled WGS sequence"/>
</dbReference>
<dbReference type="EMBL" id="JAHYBZ010000008">
    <property type="protein sequence ID" value="MBW6400540.1"/>
    <property type="molecule type" value="Genomic_DNA"/>
</dbReference>
<evidence type="ECO:0000313" key="2">
    <source>
        <dbReference type="EMBL" id="MBW6400540.1"/>
    </source>
</evidence>
<sequence length="184" mass="20060">MATHEPSFLVITGGPGSGKTTLIEHLAGRGYAHVPEAGRGIIQAQTAIDGPALPWRDRALFAEMMLGWELRSHAMAHRLAGPVLFDRGVPDVVGYLRLEGLPVPDHVMRAAGQVRYARQVFIAPPWPAIYRQDAERRQDGETARRTCEAMIQVYGELGYELIELPRSTVADRAAFIGAVIGPPG</sequence>